<dbReference type="Proteomes" id="UP000236592">
    <property type="component" value="Chromosome"/>
</dbReference>
<organism evidence="1 2">
    <name type="scientific">Pseudotamlana carrageenivorans</name>
    <dbReference type="NCBI Taxonomy" id="2069432"/>
    <lineage>
        <taxon>Bacteria</taxon>
        <taxon>Pseudomonadati</taxon>
        <taxon>Bacteroidota</taxon>
        <taxon>Flavobacteriia</taxon>
        <taxon>Flavobacteriales</taxon>
        <taxon>Flavobacteriaceae</taxon>
        <taxon>Pseudotamlana</taxon>
    </lineage>
</organism>
<proteinExistence type="predicted"/>
<accession>A0A2I7SK47</accession>
<name>A0A2I7SK47_9FLAO</name>
<reference evidence="2" key="1">
    <citation type="submission" date="2018-01" db="EMBL/GenBank/DDBJ databases">
        <title>Complete genome of Tamlana sp. UJ94.</title>
        <authorList>
            <person name="Jung J."/>
            <person name="Chung D."/>
            <person name="Bae S.S."/>
            <person name="Baek K."/>
        </authorList>
    </citation>
    <scope>NUCLEOTIDE SEQUENCE [LARGE SCALE GENOMIC DNA]</scope>
    <source>
        <strain evidence="2">UJ94</strain>
    </source>
</reference>
<keyword evidence="2" id="KW-1185">Reference proteome</keyword>
<evidence type="ECO:0000313" key="2">
    <source>
        <dbReference type="Proteomes" id="UP000236592"/>
    </source>
</evidence>
<dbReference type="EMBL" id="CP025938">
    <property type="protein sequence ID" value="AUS06251.1"/>
    <property type="molecule type" value="Genomic_DNA"/>
</dbReference>
<dbReference type="KEGG" id="taj:C1A40_12700"/>
<evidence type="ECO:0000313" key="1">
    <source>
        <dbReference type="EMBL" id="AUS06251.1"/>
    </source>
</evidence>
<gene>
    <name evidence="1" type="ORF">C1A40_12700</name>
</gene>
<dbReference type="AlphaFoldDB" id="A0A2I7SK47"/>
<protein>
    <submittedName>
        <fullName evidence="1">Uncharacterized protein</fullName>
    </submittedName>
</protein>
<sequence>MLDPKLGVKVQRGSLLHIHFKQGEFDNILICKVEHDEIINEKSFDLNRGLNTKKKVFKAFLYYLGNKKRDEEIYLNDKNNSKYWWYDFLELEQVNTDDVNTENSLDKLVKIIDKEKKKEGLAFDGTLLRNSIVGYFKSNHEFNFTEVYDIVSNYSPFNSKFPLTNIINPLCILNNANFNIINVSPKNKLIDILNSC</sequence>